<name>A0A8H3I0T1_9LECA</name>
<keyword evidence="3" id="KW-1185">Reference proteome</keyword>
<feature type="region of interest" description="Disordered" evidence="1">
    <location>
        <begin position="1"/>
        <end position="35"/>
    </location>
</feature>
<gene>
    <name evidence="2" type="ORF">ALECFALPRED_006683</name>
</gene>
<sequence length="585" mass="63704">MTSKVSARPQPLLPDQDVTNSIEGMPAKGDLNSRGYSDSELPSCRVFGGKRHHITDFAAPVRNDLAAAAIQTTSMPSLPLLVKGQRHLQLPCFRSLGISSRIPDALLTPPDETTIHDWMTTPPPTSFPSASRRSSYPAISMPKTPSPDRSDFTSMLGHVATASEAPNSTASNHPASAVSEGQAENAEFGTDPTRSDSEGSDVGPGQFDWLKQATDALVANIDVAATHYVVYTLCHTQPCPLTNIVVKPKDENKPPAFIGDIKVPVQTTETIGPVATTFQVIEAAIKDSADAGELYIDITYAVPVKFNMNHIPNSPVTTPNIGASGADYFSMNVFPKAVVAMDHHHALNTSVPSSPHPVVAPSSISVSLLERFIPPSSTEEYLHLFAMDAPSVLVDRLVELSPRGGMLVFIYPTLQGATTFSSNYLGALLDPVLRNMVGLYKLSADFACGVGKAAAVNQMLPYEKMIRRLSTLLRQLERSVTAPNRPKPKYKIMHSNTQMVPLERKEWTQWWIHQESERITKVVNAYFNKGLMLPNKMNISGDIEDVTASDLVREVCEGVKERPYAKYDAAREGIEVGVFVVKRTS</sequence>
<comment type="caution">
    <text evidence="2">The sequence shown here is derived from an EMBL/GenBank/DDBJ whole genome shotgun (WGS) entry which is preliminary data.</text>
</comment>
<evidence type="ECO:0000313" key="3">
    <source>
        <dbReference type="Proteomes" id="UP000664203"/>
    </source>
</evidence>
<evidence type="ECO:0000256" key="1">
    <source>
        <dbReference type="SAM" id="MobiDB-lite"/>
    </source>
</evidence>
<reference evidence="2" key="1">
    <citation type="submission" date="2021-03" db="EMBL/GenBank/DDBJ databases">
        <authorList>
            <person name="Tagirdzhanova G."/>
        </authorList>
    </citation>
    <scope>NUCLEOTIDE SEQUENCE</scope>
</reference>
<feature type="compositionally biased region" description="Low complexity" evidence="1">
    <location>
        <begin position="127"/>
        <end position="138"/>
    </location>
</feature>
<organism evidence="2 3">
    <name type="scientific">Alectoria fallacina</name>
    <dbReference type="NCBI Taxonomy" id="1903189"/>
    <lineage>
        <taxon>Eukaryota</taxon>
        <taxon>Fungi</taxon>
        <taxon>Dikarya</taxon>
        <taxon>Ascomycota</taxon>
        <taxon>Pezizomycotina</taxon>
        <taxon>Lecanoromycetes</taxon>
        <taxon>OSLEUM clade</taxon>
        <taxon>Lecanoromycetidae</taxon>
        <taxon>Lecanorales</taxon>
        <taxon>Lecanorineae</taxon>
        <taxon>Parmeliaceae</taxon>
        <taxon>Alectoria</taxon>
    </lineage>
</organism>
<dbReference type="EMBL" id="CAJPDR010000043">
    <property type="protein sequence ID" value="CAF9910552.1"/>
    <property type="molecule type" value="Genomic_DNA"/>
</dbReference>
<feature type="compositionally biased region" description="Polar residues" evidence="1">
    <location>
        <begin position="164"/>
        <end position="174"/>
    </location>
</feature>
<dbReference type="OrthoDB" id="5407894at2759"/>
<dbReference type="Proteomes" id="UP000664203">
    <property type="component" value="Unassembled WGS sequence"/>
</dbReference>
<protein>
    <submittedName>
        <fullName evidence="2">Uncharacterized protein</fullName>
    </submittedName>
</protein>
<evidence type="ECO:0000313" key="2">
    <source>
        <dbReference type="EMBL" id="CAF9910552.1"/>
    </source>
</evidence>
<dbReference type="AlphaFoldDB" id="A0A8H3I0T1"/>
<feature type="region of interest" description="Disordered" evidence="1">
    <location>
        <begin position="114"/>
        <end position="206"/>
    </location>
</feature>
<proteinExistence type="predicted"/>
<accession>A0A8H3I0T1</accession>